<evidence type="ECO:0000256" key="1">
    <source>
        <dbReference type="ARBA" id="ARBA00007865"/>
    </source>
</evidence>
<dbReference type="GO" id="GO:0004061">
    <property type="term" value="F:arylformamidase activity"/>
    <property type="evidence" value="ECO:0007669"/>
    <property type="project" value="InterPro"/>
</dbReference>
<evidence type="ECO:0000313" key="2">
    <source>
        <dbReference type="EMBL" id="PVH94671.1"/>
    </source>
</evidence>
<name>A0A2V1D9F0_9PLEO</name>
<dbReference type="PANTHER" id="PTHR34861">
    <property type="match status" value="1"/>
</dbReference>
<dbReference type="InterPro" id="IPR037175">
    <property type="entry name" value="KFase_sf"/>
</dbReference>
<gene>
    <name evidence="2" type="ORF">DM02DRAFT_645813</name>
</gene>
<dbReference type="SUPFAM" id="SSF102198">
    <property type="entry name" value="Putative cyclase"/>
    <property type="match status" value="1"/>
</dbReference>
<dbReference type="InterPro" id="IPR007325">
    <property type="entry name" value="KFase/CYL"/>
</dbReference>
<dbReference type="Pfam" id="PF04199">
    <property type="entry name" value="Cyclase"/>
    <property type="match status" value="1"/>
</dbReference>
<comment type="similarity">
    <text evidence="1">Belongs to the Cyclase 1 superfamily.</text>
</comment>
<dbReference type="GO" id="GO:0019441">
    <property type="term" value="P:L-tryptophan catabolic process to kynurenine"/>
    <property type="evidence" value="ECO:0007669"/>
    <property type="project" value="InterPro"/>
</dbReference>
<sequence>MPRKSLPSFDDLPLDKSGPPGNAWGLWGERNELGMLNLITPDTVKSAIAEIKHGIRISLDLPLDTPSHPAFDRQRFHHEILNKAPMTMNDDAIAINTQSSTQWDGFRHYGYQRTKQFYGGRVQSDFGPGSSTLGIDQFAQTGGITGRGVLLDWYSWSKKNNIHLSPFQTGAVELSQLKTIIAEEKIELRPADILFIRVGFTAEYRSLTEEARMGFPDRQPGGLLGLEANRDSLRWLWENQFAAIASDAAGFERGPATGPYNEPDVSIHQWCLAGWGMPLGELFDLDELAAKCRELGKWTFFLSSVPLKIPGGVASPANAVAIL</sequence>
<dbReference type="Proteomes" id="UP000244855">
    <property type="component" value="Unassembled WGS sequence"/>
</dbReference>
<organism evidence="2 3">
    <name type="scientific">Periconia macrospinosa</name>
    <dbReference type="NCBI Taxonomy" id="97972"/>
    <lineage>
        <taxon>Eukaryota</taxon>
        <taxon>Fungi</taxon>
        <taxon>Dikarya</taxon>
        <taxon>Ascomycota</taxon>
        <taxon>Pezizomycotina</taxon>
        <taxon>Dothideomycetes</taxon>
        <taxon>Pleosporomycetidae</taxon>
        <taxon>Pleosporales</taxon>
        <taxon>Massarineae</taxon>
        <taxon>Periconiaceae</taxon>
        <taxon>Periconia</taxon>
    </lineage>
</organism>
<evidence type="ECO:0000313" key="3">
    <source>
        <dbReference type="Proteomes" id="UP000244855"/>
    </source>
</evidence>
<dbReference type="STRING" id="97972.A0A2V1D9F0"/>
<dbReference type="Gene3D" id="3.50.30.50">
    <property type="entry name" value="Putative cyclase"/>
    <property type="match status" value="1"/>
</dbReference>
<dbReference type="EMBL" id="KZ805525">
    <property type="protein sequence ID" value="PVH94671.1"/>
    <property type="molecule type" value="Genomic_DNA"/>
</dbReference>
<protein>
    <recommendedName>
        <fullName evidence="4">Cyclase</fullName>
    </recommendedName>
</protein>
<dbReference type="PANTHER" id="PTHR34861:SF11">
    <property type="entry name" value="CYCLASE"/>
    <property type="match status" value="1"/>
</dbReference>
<keyword evidence="3" id="KW-1185">Reference proteome</keyword>
<dbReference type="OrthoDB" id="5396at2759"/>
<dbReference type="AlphaFoldDB" id="A0A2V1D9F0"/>
<proteinExistence type="inferred from homology"/>
<reference evidence="2 3" key="1">
    <citation type="journal article" date="2018" name="Sci. Rep.">
        <title>Comparative genomics provides insights into the lifestyle and reveals functional heterogeneity of dark septate endophytic fungi.</title>
        <authorList>
            <person name="Knapp D.G."/>
            <person name="Nemeth J.B."/>
            <person name="Barry K."/>
            <person name="Hainaut M."/>
            <person name="Henrissat B."/>
            <person name="Johnson J."/>
            <person name="Kuo A."/>
            <person name="Lim J.H.P."/>
            <person name="Lipzen A."/>
            <person name="Nolan M."/>
            <person name="Ohm R.A."/>
            <person name="Tamas L."/>
            <person name="Grigoriev I.V."/>
            <person name="Spatafora J.W."/>
            <person name="Nagy L.G."/>
            <person name="Kovacs G.M."/>
        </authorList>
    </citation>
    <scope>NUCLEOTIDE SEQUENCE [LARGE SCALE GENOMIC DNA]</scope>
    <source>
        <strain evidence="2 3">DSE2036</strain>
    </source>
</reference>
<evidence type="ECO:0008006" key="4">
    <source>
        <dbReference type="Google" id="ProtNLM"/>
    </source>
</evidence>
<accession>A0A2V1D9F0</accession>